<evidence type="ECO:0000256" key="2">
    <source>
        <dbReference type="ARBA" id="ARBA00022840"/>
    </source>
</evidence>
<evidence type="ECO:0000259" key="4">
    <source>
        <dbReference type="PROSITE" id="PS50043"/>
    </source>
</evidence>
<dbReference type="Gene3D" id="1.10.10.10">
    <property type="entry name" value="Winged helix-like DNA-binding domain superfamily/Winged helix DNA-binding domain"/>
    <property type="match status" value="1"/>
</dbReference>
<sequence length="1050" mass="109647">MTVPLVARTGRTRGHRLDTSARKTTRCLPSAPASRSRSMIAARRPSPGVLGPSQAAQDDRLATTRSRFPKAGARELHFRKTGVKLPRSHPAGARKEPSPRRGGATLGVVMCSQVVSPVFAGRREESARLAAAFAIATAGDPATVLIGGEAGVGKSRLVEEFLRTGPGNVLVLSGGCLDVSGDGLPFAPFVAALRGLPGELTGTERETLAPLLLAPAPRSGDDARLRLFEGLLALLARLAAARPVVLVLEDIHWADRSSRDLIDFLVRNQRAAPGTLLLVTHRSDELGRAHPVRALLAGLGRVPWVERLELRRLTNAAVVAQVRGILGDEPDPESLRGIIARSDGNPLFVEALVDSGPGTTVPASLEDLLLAGVEQLPKAGREVLRAAAVGGARVPHSVLAAVHHGDVTDAVRAAVDAGTLLVDGDDYVFRHALIRDAVHASLLPGERVALHARYAAVLAGVPGAHSRLAHHLSAAGDAPGALAAAWEAAGSARRSLAHAEELRMLERVLELWPDVSDGAERIGHDRAAVLEHAAHAAALAGEPERGERLATAALAELDRGTHAARVALLLDLRARLRGRLGTGGALDDHHAAVRLLPAGHPTRGALLNSLAEHLLVVPLPDEARHAAELAREEASAAGDDATEASALITLAVLAARIGDLDGQLPLLAKARALAESAGADGVRLRSLRFEAHLLQAYGRLAESEEVARRGLAAAHQAGLARSAGPEHAVDLIGTLLLAGRWAEAAESLDHAMELTQQGTTHTNLLAYKAYLALHRGELDTAADLAARAKAHSTGSAPPPTLLLVPRLEAELALARGEPAEAAKIVPPALEFPHLAVSSRFTWPLLVVGARVAGAAGDLALLGTLIGQAAGTRIAGPVQAAEARTFEAEAARAQQQPDQALWETAVAAWEPLGHPLHLATALLGLAEARLATGAGRDAAVVPLRRAAELTEALGARPLHDAVTALARRARIGLPGEDGTGEQPRFGLTARELDILRLVAEGLSNREIGERLFISPKTASVHVSNILGKLGVANRVEAAATAHRHGLLGTPE</sequence>
<dbReference type="PROSITE" id="PS50043">
    <property type="entry name" value="HTH_LUXR_2"/>
    <property type="match status" value="1"/>
</dbReference>
<keyword evidence="6" id="KW-1185">Reference proteome</keyword>
<evidence type="ECO:0000256" key="1">
    <source>
        <dbReference type="ARBA" id="ARBA00022741"/>
    </source>
</evidence>
<name>A0ABY2RVU1_9PSEU</name>
<reference evidence="5 6" key="1">
    <citation type="journal article" date="2015" name="Antonie Van Leeuwenhoek">
        <title>Prauserella endophytica sp. nov., an endophytic actinobacterium isolated from Tamarix taklamakanensis.</title>
        <authorList>
            <person name="Liu J.M."/>
            <person name="Habden X."/>
            <person name="Guo L."/>
            <person name="Tuo L."/>
            <person name="Jiang Z.K."/>
            <person name="Liu S.W."/>
            <person name="Liu X.F."/>
            <person name="Chen L."/>
            <person name="Li R.F."/>
            <person name="Zhang Y.Q."/>
            <person name="Sun C.H."/>
        </authorList>
    </citation>
    <scope>NUCLEOTIDE SEQUENCE [LARGE SCALE GENOMIC DNA]</scope>
    <source>
        <strain evidence="5 6">CGMCC 4.7182</strain>
    </source>
</reference>
<feature type="compositionally biased region" description="Low complexity" evidence="3">
    <location>
        <begin position="29"/>
        <end position="47"/>
    </location>
</feature>
<dbReference type="CDD" id="cd06170">
    <property type="entry name" value="LuxR_C_like"/>
    <property type="match status" value="1"/>
</dbReference>
<dbReference type="SUPFAM" id="SSF52540">
    <property type="entry name" value="P-loop containing nucleoside triphosphate hydrolases"/>
    <property type="match status" value="1"/>
</dbReference>
<feature type="region of interest" description="Disordered" evidence="3">
    <location>
        <begin position="1"/>
        <end position="61"/>
    </location>
</feature>
<accession>A0ABY2RVU1</accession>
<proteinExistence type="predicted"/>
<dbReference type="SMART" id="SM00421">
    <property type="entry name" value="HTH_LUXR"/>
    <property type="match status" value="1"/>
</dbReference>
<evidence type="ECO:0000313" key="5">
    <source>
        <dbReference type="EMBL" id="TKG62603.1"/>
    </source>
</evidence>
<dbReference type="EMBL" id="SWMS01000026">
    <property type="protein sequence ID" value="TKG62603.1"/>
    <property type="molecule type" value="Genomic_DNA"/>
</dbReference>
<dbReference type="PANTHER" id="PTHR16305:SF35">
    <property type="entry name" value="TRANSCRIPTIONAL ACTIVATOR DOMAIN"/>
    <property type="match status" value="1"/>
</dbReference>
<dbReference type="InterPro" id="IPR036388">
    <property type="entry name" value="WH-like_DNA-bd_sf"/>
</dbReference>
<dbReference type="Gene3D" id="1.25.40.10">
    <property type="entry name" value="Tetratricopeptide repeat domain"/>
    <property type="match status" value="1"/>
</dbReference>
<feature type="domain" description="HTH luxR-type" evidence="4">
    <location>
        <begin position="979"/>
        <end position="1044"/>
    </location>
</feature>
<organism evidence="5 6">
    <name type="scientific">Prauserella endophytica</name>
    <dbReference type="NCBI Taxonomy" id="1592324"/>
    <lineage>
        <taxon>Bacteria</taxon>
        <taxon>Bacillati</taxon>
        <taxon>Actinomycetota</taxon>
        <taxon>Actinomycetes</taxon>
        <taxon>Pseudonocardiales</taxon>
        <taxon>Pseudonocardiaceae</taxon>
        <taxon>Prauserella</taxon>
        <taxon>Prauserella coralliicola group</taxon>
    </lineage>
</organism>
<dbReference type="PANTHER" id="PTHR16305">
    <property type="entry name" value="TESTICULAR SOLUBLE ADENYLYL CYCLASE"/>
    <property type="match status" value="1"/>
</dbReference>
<keyword evidence="1" id="KW-0547">Nucleotide-binding</keyword>
<dbReference type="Pfam" id="PF00196">
    <property type="entry name" value="GerE"/>
    <property type="match status" value="1"/>
</dbReference>
<dbReference type="SUPFAM" id="SSF46894">
    <property type="entry name" value="C-terminal effector domain of the bipartite response regulators"/>
    <property type="match status" value="1"/>
</dbReference>
<dbReference type="SUPFAM" id="SSF48452">
    <property type="entry name" value="TPR-like"/>
    <property type="match status" value="2"/>
</dbReference>
<evidence type="ECO:0000313" key="6">
    <source>
        <dbReference type="Proteomes" id="UP000309992"/>
    </source>
</evidence>
<dbReference type="InterPro" id="IPR011990">
    <property type="entry name" value="TPR-like_helical_dom_sf"/>
</dbReference>
<dbReference type="Proteomes" id="UP000309992">
    <property type="component" value="Unassembled WGS sequence"/>
</dbReference>
<dbReference type="InterPro" id="IPR027417">
    <property type="entry name" value="P-loop_NTPase"/>
</dbReference>
<dbReference type="InterPro" id="IPR016032">
    <property type="entry name" value="Sig_transdc_resp-reg_C-effctor"/>
</dbReference>
<gene>
    <name evidence="5" type="ORF">FCN18_31665</name>
</gene>
<keyword evidence="2" id="KW-0067">ATP-binding</keyword>
<dbReference type="InterPro" id="IPR041664">
    <property type="entry name" value="AAA_16"/>
</dbReference>
<dbReference type="InterPro" id="IPR000792">
    <property type="entry name" value="Tscrpt_reg_LuxR_C"/>
</dbReference>
<comment type="caution">
    <text evidence="5">The sequence shown here is derived from an EMBL/GenBank/DDBJ whole genome shotgun (WGS) entry which is preliminary data.</text>
</comment>
<dbReference type="Pfam" id="PF13191">
    <property type="entry name" value="AAA_16"/>
    <property type="match status" value="1"/>
</dbReference>
<dbReference type="PRINTS" id="PR00038">
    <property type="entry name" value="HTHLUXR"/>
</dbReference>
<protein>
    <submittedName>
        <fullName evidence="5">Helix-turn-helix transcriptional regulator</fullName>
    </submittedName>
</protein>
<evidence type="ECO:0000256" key="3">
    <source>
        <dbReference type="SAM" id="MobiDB-lite"/>
    </source>
</evidence>